<dbReference type="PROSITE" id="PS50280">
    <property type="entry name" value="SET"/>
    <property type="match status" value="1"/>
</dbReference>
<keyword evidence="3" id="KW-0158">Chromosome</keyword>
<dbReference type="GO" id="GO:0005634">
    <property type="term" value="C:nucleus"/>
    <property type="evidence" value="ECO:0007669"/>
    <property type="project" value="UniProtKB-SubCell"/>
</dbReference>
<dbReference type="AlphaFoldDB" id="A0A6A6IW23"/>
<evidence type="ECO:0000256" key="6">
    <source>
        <dbReference type="ARBA" id="ARBA00022691"/>
    </source>
</evidence>
<dbReference type="PANTHER" id="PTHR22884">
    <property type="entry name" value="SET DOMAIN PROTEINS"/>
    <property type="match status" value="1"/>
</dbReference>
<dbReference type="SUPFAM" id="SSF82199">
    <property type="entry name" value="SET domain"/>
    <property type="match status" value="1"/>
</dbReference>
<dbReference type="GO" id="GO:0008168">
    <property type="term" value="F:methyltransferase activity"/>
    <property type="evidence" value="ECO:0007669"/>
    <property type="project" value="UniProtKB-KW"/>
</dbReference>
<organism evidence="9 10">
    <name type="scientific">Trematosphaeria pertusa</name>
    <dbReference type="NCBI Taxonomy" id="390896"/>
    <lineage>
        <taxon>Eukaryota</taxon>
        <taxon>Fungi</taxon>
        <taxon>Dikarya</taxon>
        <taxon>Ascomycota</taxon>
        <taxon>Pezizomycotina</taxon>
        <taxon>Dothideomycetes</taxon>
        <taxon>Pleosporomycetidae</taxon>
        <taxon>Pleosporales</taxon>
        <taxon>Massarineae</taxon>
        <taxon>Trematosphaeriaceae</taxon>
        <taxon>Trematosphaeria</taxon>
    </lineage>
</organism>
<evidence type="ECO:0000313" key="10">
    <source>
        <dbReference type="Proteomes" id="UP000800094"/>
    </source>
</evidence>
<sequence>MASFVATHCAHGKRARRPSGVIKLHASSSTKPRFQLRSLDKFFWYTAADGITRLATSSDTPGVVPLQTNAYTFAPSQFAHQPYPSTFPLGGIWPPEELRDLVCAVGNEYADCVGDECYTDTICADAFCHHTLENWQKATQGWQDYFELRMTESRGVGVFTKQAFKEGHVLGWYAGELKTLDDCNEGDYVMEIEIGEIPAFDEPTEATVFIDGATRGNWTRFINHSCDAYAVFRVRRVGNIRIMGVEAVKDVPEGVELTVNYGDEYYGLQTKKICCCGAENCVGKGRRARGARIKKCRRRNPPDV</sequence>
<protein>
    <submittedName>
        <fullName evidence="9">SET domain-containing protein</fullName>
    </submittedName>
</protein>
<dbReference type="InterPro" id="IPR001214">
    <property type="entry name" value="SET_dom"/>
</dbReference>
<keyword evidence="10" id="KW-1185">Reference proteome</keyword>
<keyword evidence="5" id="KW-0808">Transferase</keyword>
<dbReference type="Pfam" id="PF00856">
    <property type="entry name" value="SET"/>
    <property type="match status" value="1"/>
</dbReference>
<dbReference type="SMART" id="SM00317">
    <property type="entry name" value="SET"/>
    <property type="match status" value="1"/>
</dbReference>
<dbReference type="OrthoDB" id="308383at2759"/>
<dbReference type="GO" id="GO:0032259">
    <property type="term" value="P:methylation"/>
    <property type="evidence" value="ECO:0007669"/>
    <property type="project" value="UniProtKB-KW"/>
</dbReference>
<feature type="domain" description="SET" evidence="8">
    <location>
        <begin position="144"/>
        <end position="262"/>
    </location>
</feature>
<keyword evidence="6" id="KW-0949">S-adenosyl-L-methionine</keyword>
<evidence type="ECO:0000256" key="2">
    <source>
        <dbReference type="ARBA" id="ARBA00004286"/>
    </source>
</evidence>
<keyword evidence="7" id="KW-0539">Nucleus</keyword>
<dbReference type="InterPro" id="IPR046341">
    <property type="entry name" value="SET_dom_sf"/>
</dbReference>
<evidence type="ECO:0000256" key="5">
    <source>
        <dbReference type="ARBA" id="ARBA00022679"/>
    </source>
</evidence>
<dbReference type="GeneID" id="54588059"/>
<reference evidence="9" key="1">
    <citation type="journal article" date="2020" name="Stud. Mycol.">
        <title>101 Dothideomycetes genomes: a test case for predicting lifestyles and emergence of pathogens.</title>
        <authorList>
            <person name="Haridas S."/>
            <person name="Albert R."/>
            <person name="Binder M."/>
            <person name="Bloem J."/>
            <person name="Labutti K."/>
            <person name="Salamov A."/>
            <person name="Andreopoulos B."/>
            <person name="Baker S."/>
            <person name="Barry K."/>
            <person name="Bills G."/>
            <person name="Bluhm B."/>
            <person name="Cannon C."/>
            <person name="Castanera R."/>
            <person name="Culley D."/>
            <person name="Daum C."/>
            <person name="Ezra D."/>
            <person name="Gonzalez J."/>
            <person name="Henrissat B."/>
            <person name="Kuo A."/>
            <person name="Liang C."/>
            <person name="Lipzen A."/>
            <person name="Lutzoni F."/>
            <person name="Magnuson J."/>
            <person name="Mondo S."/>
            <person name="Nolan M."/>
            <person name="Ohm R."/>
            <person name="Pangilinan J."/>
            <person name="Park H.-J."/>
            <person name="Ramirez L."/>
            <person name="Alfaro M."/>
            <person name="Sun H."/>
            <person name="Tritt A."/>
            <person name="Yoshinaga Y."/>
            <person name="Zwiers L.-H."/>
            <person name="Turgeon B."/>
            <person name="Goodwin S."/>
            <person name="Spatafora J."/>
            <person name="Crous P."/>
            <person name="Grigoriev I."/>
        </authorList>
    </citation>
    <scope>NUCLEOTIDE SEQUENCE</scope>
    <source>
        <strain evidence="9">CBS 122368</strain>
    </source>
</reference>
<dbReference type="GO" id="GO:0005694">
    <property type="term" value="C:chromosome"/>
    <property type="evidence" value="ECO:0007669"/>
    <property type="project" value="UniProtKB-SubCell"/>
</dbReference>
<accession>A0A6A6IW23</accession>
<dbReference type="Proteomes" id="UP000800094">
    <property type="component" value="Unassembled WGS sequence"/>
</dbReference>
<proteinExistence type="predicted"/>
<dbReference type="Gene3D" id="2.170.270.10">
    <property type="entry name" value="SET domain"/>
    <property type="match status" value="1"/>
</dbReference>
<evidence type="ECO:0000256" key="7">
    <source>
        <dbReference type="ARBA" id="ARBA00023242"/>
    </source>
</evidence>
<evidence type="ECO:0000256" key="4">
    <source>
        <dbReference type="ARBA" id="ARBA00022603"/>
    </source>
</evidence>
<comment type="subcellular location">
    <subcellularLocation>
        <location evidence="2">Chromosome</location>
    </subcellularLocation>
    <subcellularLocation>
        <location evidence="1">Nucleus</location>
    </subcellularLocation>
</comment>
<evidence type="ECO:0000256" key="3">
    <source>
        <dbReference type="ARBA" id="ARBA00022454"/>
    </source>
</evidence>
<name>A0A6A6IW23_9PLEO</name>
<dbReference type="RefSeq" id="XP_033689136.1">
    <property type="nucleotide sequence ID" value="XM_033834729.1"/>
</dbReference>
<evidence type="ECO:0000256" key="1">
    <source>
        <dbReference type="ARBA" id="ARBA00004123"/>
    </source>
</evidence>
<gene>
    <name evidence="9" type="ORF">BU26DRAFT_589338</name>
</gene>
<keyword evidence="4" id="KW-0489">Methyltransferase</keyword>
<evidence type="ECO:0000313" key="9">
    <source>
        <dbReference type="EMBL" id="KAF2254132.1"/>
    </source>
</evidence>
<dbReference type="InterPro" id="IPR050777">
    <property type="entry name" value="SET2_Histone-Lys_MeTrsfase"/>
</dbReference>
<dbReference type="EMBL" id="ML987191">
    <property type="protein sequence ID" value="KAF2254132.1"/>
    <property type="molecule type" value="Genomic_DNA"/>
</dbReference>
<evidence type="ECO:0000259" key="8">
    <source>
        <dbReference type="PROSITE" id="PS50280"/>
    </source>
</evidence>